<dbReference type="Gene3D" id="1.25.40.90">
    <property type="match status" value="1"/>
</dbReference>
<evidence type="ECO:0000256" key="3">
    <source>
        <dbReference type="SAM" id="MobiDB-lite"/>
    </source>
</evidence>
<feature type="domain" description="RRM" evidence="4">
    <location>
        <begin position="343"/>
        <end position="415"/>
    </location>
</feature>
<feature type="compositionally biased region" description="Low complexity" evidence="3">
    <location>
        <begin position="160"/>
        <end position="175"/>
    </location>
</feature>
<dbReference type="EMBL" id="CP015054">
    <property type="protein sequence ID" value="QGN14077.1"/>
    <property type="molecule type" value="Genomic_DNA"/>
</dbReference>
<feature type="region of interest" description="Disordered" evidence="3">
    <location>
        <begin position="159"/>
        <end position="185"/>
    </location>
</feature>
<feature type="compositionally biased region" description="Low complexity" evidence="3">
    <location>
        <begin position="538"/>
        <end position="547"/>
    </location>
</feature>
<evidence type="ECO:0000256" key="1">
    <source>
        <dbReference type="ARBA" id="ARBA00022884"/>
    </source>
</evidence>
<dbReference type="Gene3D" id="3.30.70.330">
    <property type="match status" value="1"/>
</dbReference>
<reference evidence="6 7" key="2">
    <citation type="submission" date="2019-11" db="EMBL/GenBank/DDBJ databases">
        <authorList>
            <person name="Lu H."/>
        </authorList>
    </citation>
    <scope>NUCLEOTIDE SEQUENCE [LARGE SCALE GENOMIC DNA]</scope>
    <source>
        <strain evidence="6 7">FIM1</strain>
    </source>
</reference>
<dbReference type="InterPro" id="IPR048892">
    <property type="entry name" value="Nrd1_Seb1_dom2"/>
</dbReference>
<feature type="region of interest" description="Disordered" evidence="3">
    <location>
        <begin position="242"/>
        <end position="333"/>
    </location>
</feature>
<feature type="compositionally biased region" description="Low complexity" evidence="3">
    <location>
        <begin position="555"/>
        <end position="588"/>
    </location>
</feature>
<evidence type="ECO:0000313" key="7">
    <source>
        <dbReference type="Proteomes" id="UP000422736"/>
    </source>
</evidence>
<evidence type="ECO:0000256" key="2">
    <source>
        <dbReference type="PROSITE-ProRule" id="PRU00176"/>
    </source>
</evidence>
<proteinExistence type="predicted"/>
<dbReference type="Pfam" id="PF21380">
    <property type="entry name" value="Nrd1-Seb1_dom2"/>
    <property type="match status" value="1"/>
</dbReference>
<dbReference type="Pfam" id="PF00076">
    <property type="entry name" value="RRM_1"/>
    <property type="match status" value="1"/>
</dbReference>
<dbReference type="PANTHER" id="PTHR15481">
    <property type="entry name" value="RIBONUCLEIC ACID BINDING PROTEIN S1"/>
    <property type="match status" value="1"/>
</dbReference>
<feature type="compositionally biased region" description="Polar residues" evidence="3">
    <location>
        <begin position="244"/>
        <end position="257"/>
    </location>
</feature>
<feature type="compositionally biased region" description="Basic and acidic residues" evidence="3">
    <location>
        <begin position="262"/>
        <end position="281"/>
    </location>
</feature>
<keyword evidence="7" id="KW-1185">Reference proteome</keyword>
<dbReference type="InterPro" id="IPR000504">
    <property type="entry name" value="RRM_dom"/>
</dbReference>
<name>A0ABX6ESQ9_KLUMA</name>
<dbReference type="SMART" id="SM00582">
    <property type="entry name" value="RPR"/>
    <property type="match status" value="1"/>
</dbReference>
<dbReference type="Pfam" id="PF04818">
    <property type="entry name" value="CID"/>
    <property type="match status" value="1"/>
</dbReference>
<accession>A0ABX6ESQ9</accession>
<keyword evidence="1 2" id="KW-0694">RNA-binding</keyword>
<reference evidence="6 7" key="1">
    <citation type="submission" date="2016-03" db="EMBL/GenBank/DDBJ databases">
        <title>How can Kluyveromyces marxianus grow so fast - potential evolutionary course in Saccharomyces Complex revealed by comparative genomics.</title>
        <authorList>
            <person name="Mo W."/>
            <person name="Lu W."/>
            <person name="Yang X."/>
            <person name="Qi J."/>
            <person name="Lv H."/>
        </authorList>
    </citation>
    <scope>NUCLEOTIDE SEQUENCE [LARGE SCALE GENOMIC DNA]</scope>
    <source>
        <strain evidence="6 7">FIM1</strain>
    </source>
</reference>
<feature type="region of interest" description="Disordered" evidence="3">
    <location>
        <begin position="538"/>
        <end position="607"/>
    </location>
</feature>
<dbReference type="SMART" id="SM00360">
    <property type="entry name" value="RRM"/>
    <property type="match status" value="1"/>
</dbReference>
<protein>
    <submittedName>
        <fullName evidence="6">Protein NRD1</fullName>
    </submittedName>
</protein>
<dbReference type="InterPro" id="IPR008942">
    <property type="entry name" value="ENTH_VHS"/>
</dbReference>
<feature type="compositionally biased region" description="Polar residues" evidence="3">
    <location>
        <begin position="176"/>
        <end position="185"/>
    </location>
</feature>
<feature type="region of interest" description="Disordered" evidence="3">
    <location>
        <begin position="481"/>
        <end position="525"/>
    </location>
</feature>
<dbReference type="InterPro" id="IPR035979">
    <property type="entry name" value="RBD_domain_sf"/>
</dbReference>
<feature type="compositionally biased region" description="Polar residues" evidence="3">
    <location>
        <begin position="589"/>
        <end position="607"/>
    </location>
</feature>
<dbReference type="InterPro" id="IPR012677">
    <property type="entry name" value="Nucleotide-bd_a/b_plait_sf"/>
</dbReference>
<dbReference type="InterPro" id="IPR006569">
    <property type="entry name" value="CID_dom"/>
</dbReference>
<dbReference type="PANTHER" id="PTHR15481:SF0">
    <property type="entry name" value="LD23870P-RELATED"/>
    <property type="match status" value="1"/>
</dbReference>
<evidence type="ECO:0000259" key="4">
    <source>
        <dbReference type="PROSITE" id="PS50102"/>
    </source>
</evidence>
<dbReference type="SUPFAM" id="SSF48464">
    <property type="entry name" value="ENTH/VHS domain"/>
    <property type="match status" value="1"/>
</dbReference>
<organism evidence="6 7">
    <name type="scientific">Kluyveromyces marxianus</name>
    <name type="common">Yeast</name>
    <name type="synonym">Candida kefyr</name>
    <dbReference type="NCBI Taxonomy" id="4911"/>
    <lineage>
        <taxon>Eukaryota</taxon>
        <taxon>Fungi</taxon>
        <taxon>Dikarya</taxon>
        <taxon>Ascomycota</taxon>
        <taxon>Saccharomycotina</taxon>
        <taxon>Saccharomycetes</taxon>
        <taxon>Saccharomycetales</taxon>
        <taxon>Saccharomycetaceae</taxon>
        <taxon>Kluyveromyces</taxon>
    </lineage>
</organism>
<evidence type="ECO:0000313" key="6">
    <source>
        <dbReference type="EMBL" id="QGN14077.1"/>
    </source>
</evidence>
<evidence type="ECO:0000259" key="5">
    <source>
        <dbReference type="PROSITE" id="PS51391"/>
    </source>
</evidence>
<gene>
    <name evidence="6" type="primary">NRD1</name>
    <name evidence="6" type="ORF">FIM1_728</name>
</gene>
<dbReference type="Proteomes" id="UP000422736">
    <property type="component" value="Chromosome 1"/>
</dbReference>
<feature type="domain" description="CID" evidence="5">
    <location>
        <begin position="2"/>
        <end position="153"/>
    </location>
</feature>
<dbReference type="SUPFAM" id="SSF54928">
    <property type="entry name" value="RNA-binding domain, RBD"/>
    <property type="match status" value="1"/>
</dbReference>
<sequence length="607" mass="67712">MANNTEHEDFVATLESFKELKTGISGSRIRKLTDYTIAHVKDVETLLSFVINYSRECTPTHKLGSLYIIDSTVRALLSKSDNEDSDGNGEENYYAKGIKILNANILSLLIDGIENSDATHLEKIQELVNIWEKNNVFDRKSLETAKSRLNELISGNNVVSSSASSTYSSKQRSASNTNAKASSLSDRATQILNNIPKFENLPVVHVPSDLLSDDSLVQMSCLKQYLGTLQVELAKHQKLVRVSKPSSNVSKGNNRPTQYIGRDSRNDRSRSPPRNKNERTRQQSNSSSHNNRQQQQQSSKELQGNNHHLYPDEKNIPSNPHYRPKPVSFDPTIPRDHVKVYSRTLFVGGVPQNFKEHDIARMLRQFGEVQSVILNNARKHAFVKVYSRAEAERIMAHFTGGGNPTHGLRIRWAVGFGPRDCCDYQYGFSIIPLARLTEIDYKWSQSAEWGGTGGQPIQTNMVYEEPDIIVGEGVSSKAISQKMPTDKGVLGPKSGKVGQPAVIPQPSMPFSSLSPPPPAVAQQAPVPQVGPVQQQYYNQPNTYQQGPTPAMLYGQNQIMSPPQQQQQQPQQQSQHQNQPQESSQSPQNFDPTAQLNTLMNILNQTSK</sequence>
<dbReference type="PROSITE" id="PS51391">
    <property type="entry name" value="CID"/>
    <property type="match status" value="1"/>
</dbReference>
<dbReference type="CDD" id="cd16984">
    <property type="entry name" value="CID_Nrd1_like"/>
    <property type="match status" value="1"/>
</dbReference>
<dbReference type="PROSITE" id="PS50102">
    <property type="entry name" value="RRM"/>
    <property type="match status" value="1"/>
</dbReference>
<feature type="compositionally biased region" description="Low complexity" evidence="3">
    <location>
        <begin position="282"/>
        <end position="299"/>
    </location>
</feature>